<dbReference type="AlphaFoldDB" id="A0A3C1KRX8"/>
<gene>
    <name evidence="2" type="ORF">DCP75_16335</name>
</gene>
<protein>
    <submittedName>
        <fullName evidence="2">DUF3262 domain-containing protein</fullName>
    </submittedName>
</protein>
<dbReference type="Pfam" id="PF11660">
    <property type="entry name" value="DUF3262"/>
    <property type="match status" value="1"/>
</dbReference>
<evidence type="ECO:0000256" key="1">
    <source>
        <dbReference type="SAM" id="Phobius"/>
    </source>
</evidence>
<sequence>MPQMSSAQQAAFNGANGTSSATAVQVHDLIVGSLLVLMLIWLAWVSLSAYQSLRVPGTRVLDAGAKVARAFFIAVFIMAVANLNWS</sequence>
<evidence type="ECO:0000313" key="3">
    <source>
        <dbReference type="Proteomes" id="UP000259273"/>
    </source>
</evidence>
<dbReference type="STRING" id="1121937.GCA_000423125_03574"/>
<accession>A0A3C1KRX8</accession>
<feature type="transmembrane region" description="Helical" evidence="1">
    <location>
        <begin position="29"/>
        <end position="47"/>
    </location>
</feature>
<keyword evidence="1" id="KW-1133">Transmembrane helix</keyword>
<dbReference type="InterPro" id="IPR021676">
    <property type="entry name" value="DUF3262"/>
</dbReference>
<dbReference type="Proteomes" id="UP000259273">
    <property type="component" value="Unassembled WGS sequence"/>
</dbReference>
<dbReference type="EMBL" id="DMND01000219">
    <property type="protein sequence ID" value="HAN29253.1"/>
    <property type="molecule type" value="Genomic_DNA"/>
</dbReference>
<keyword evidence="1" id="KW-0812">Transmembrane</keyword>
<proteinExistence type="predicted"/>
<evidence type="ECO:0000313" key="2">
    <source>
        <dbReference type="EMBL" id="HAN29253.1"/>
    </source>
</evidence>
<comment type="caution">
    <text evidence="2">The sequence shown here is derived from an EMBL/GenBank/DDBJ whole genome shotgun (WGS) entry which is preliminary data.</text>
</comment>
<name>A0A3C1KRX8_9GAMM</name>
<feature type="transmembrane region" description="Helical" evidence="1">
    <location>
        <begin position="67"/>
        <end position="85"/>
    </location>
</feature>
<reference evidence="2 3" key="1">
    <citation type="journal article" date="2018" name="Nat. Biotechnol.">
        <title>A standardized bacterial taxonomy based on genome phylogeny substantially revises the tree of life.</title>
        <authorList>
            <person name="Parks D.H."/>
            <person name="Chuvochina M."/>
            <person name="Waite D.W."/>
            <person name="Rinke C."/>
            <person name="Skarshewski A."/>
            <person name="Chaumeil P.A."/>
            <person name="Hugenholtz P."/>
        </authorList>
    </citation>
    <scope>NUCLEOTIDE SEQUENCE [LARGE SCALE GENOMIC DNA]</scope>
    <source>
        <strain evidence="2">UBA9158</strain>
    </source>
</reference>
<organism evidence="2 3">
    <name type="scientific">Haliea salexigens</name>
    <dbReference type="NCBI Taxonomy" id="287487"/>
    <lineage>
        <taxon>Bacteria</taxon>
        <taxon>Pseudomonadati</taxon>
        <taxon>Pseudomonadota</taxon>
        <taxon>Gammaproteobacteria</taxon>
        <taxon>Cellvibrionales</taxon>
        <taxon>Halieaceae</taxon>
        <taxon>Haliea</taxon>
    </lineage>
</organism>
<keyword evidence="1" id="KW-0472">Membrane</keyword>